<proteinExistence type="predicted"/>
<dbReference type="Proteomes" id="UP000094165">
    <property type="component" value="Unassembled WGS sequence"/>
</dbReference>
<dbReference type="SUPFAM" id="SSF52540">
    <property type="entry name" value="P-loop containing nucleoside triphosphate hydrolases"/>
    <property type="match status" value="1"/>
</dbReference>
<dbReference type="RefSeq" id="WP_017051503.1">
    <property type="nucleotide sequence ID" value="NZ_AJYW02000313.1"/>
</dbReference>
<organism evidence="2 3">
    <name type="scientific">Vibrio genomosp. F6 str. FF-238</name>
    <dbReference type="NCBI Taxonomy" id="1191298"/>
    <lineage>
        <taxon>Bacteria</taxon>
        <taxon>Pseudomonadati</taxon>
        <taxon>Pseudomonadota</taxon>
        <taxon>Gammaproteobacteria</taxon>
        <taxon>Vibrionales</taxon>
        <taxon>Vibrionaceae</taxon>
        <taxon>Vibrio</taxon>
    </lineage>
</organism>
<dbReference type="InterPro" id="IPR050678">
    <property type="entry name" value="DNA_Partitioning_ATPase"/>
</dbReference>
<evidence type="ECO:0000313" key="3">
    <source>
        <dbReference type="Proteomes" id="UP000094165"/>
    </source>
</evidence>
<reference evidence="2 3" key="1">
    <citation type="journal article" date="2012" name="Science">
        <title>Ecological populations of bacteria act as socially cohesive units of antibiotic production and resistance.</title>
        <authorList>
            <person name="Cordero O.X."/>
            <person name="Wildschutte H."/>
            <person name="Kirkup B."/>
            <person name="Proehl S."/>
            <person name="Ngo L."/>
            <person name="Hussain F."/>
            <person name="Le Roux F."/>
            <person name="Mincer T."/>
            <person name="Polz M.F."/>
        </authorList>
    </citation>
    <scope>NUCLEOTIDE SEQUENCE [LARGE SCALE GENOMIC DNA]</scope>
    <source>
        <strain evidence="2 3">FF-238</strain>
    </source>
</reference>
<dbReference type="Gene3D" id="3.40.50.300">
    <property type="entry name" value="P-loop containing nucleotide triphosphate hydrolases"/>
    <property type="match status" value="1"/>
</dbReference>
<comment type="caution">
    <text evidence="2">The sequence shown here is derived from an EMBL/GenBank/DDBJ whole genome shotgun (WGS) entry which is preliminary data.</text>
</comment>
<evidence type="ECO:0000259" key="1">
    <source>
        <dbReference type="Pfam" id="PF13614"/>
    </source>
</evidence>
<accession>A0A1E5CL73</accession>
<dbReference type="PANTHER" id="PTHR13696:SF99">
    <property type="entry name" value="COBYRINIC ACID AC-DIAMIDE SYNTHASE"/>
    <property type="match status" value="1"/>
</dbReference>
<dbReference type="InterPro" id="IPR027417">
    <property type="entry name" value="P-loop_NTPase"/>
</dbReference>
<protein>
    <submittedName>
        <fullName evidence="2">ATPase involved in chromosome partitioning</fullName>
    </submittedName>
</protein>
<gene>
    <name evidence="2" type="ORF">A130_09200</name>
</gene>
<name>A0A1E5CL73_9VIBR</name>
<dbReference type="PANTHER" id="PTHR13696">
    <property type="entry name" value="P-LOOP CONTAINING NUCLEOSIDE TRIPHOSPHATE HYDROLASE"/>
    <property type="match status" value="1"/>
</dbReference>
<dbReference type="CDD" id="cd02042">
    <property type="entry name" value="ParAB_family"/>
    <property type="match status" value="1"/>
</dbReference>
<dbReference type="EMBL" id="AJYW02000313">
    <property type="protein sequence ID" value="OEE69452.1"/>
    <property type="molecule type" value="Genomic_DNA"/>
</dbReference>
<keyword evidence="3" id="KW-1185">Reference proteome</keyword>
<evidence type="ECO:0000313" key="2">
    <source>
        <dbReference type="EMBL" id="OEE69452.1"/>
    </source>
</evidence>
<sequence length="349" mass="38845">MITLSLFNNKGGVGKTTTIWNLSVSLAEKGKKVLLIDFDPQCNLSIAVLKSDSFEMLLEKDKTKPFGKTIRAFGQPYLQQNMPPKINVYEPSHKVTNGCLHIVPGDFWLNNLSDILNVGTDVIAGAGVYRFLLPSLVAEAAKNETETEYDYVLIDLPPSFNSLVRSALYCSDYFLVPCTADMYSAYCIGLIGEMLPKFIDDWEQGKRRYLESNPYDELVKTKGIPKFGGWIFNGFDTRKGVEVGADKAHLTKISSAVDDELLPSLDKGITAYDSTPKFVTSEPVAKIEDMNVMAPDSIIQSVPLKYLSTVKPTREVLVRGAWAKNQLDLMNQMDLEYDKLADHVIANCT</sequence>
<dbReference type="Pfam" id="PF13614">
    <property type="entry name" value="AAA_31"/>
    <property type="match status" value="1"/>
</dbReference>
<dbReference type="InterPro" id="IPR025669">
    <property type="entry name" value="AAA_dom"/>
</dbReference>
<feature type="domain" description="AAA" evidence="1">
    <location>
        <begin position="3"/>
        <end position="197"/>
    </location>
</feature>
<dbReference type="AlphaFoldDB" id="A0A1E5CL73"/>